<reference evidence="2 3" key="1">
    <citation type="journal article" date="2015" name="Nature">
        <title>rRNA introns, odd ribosomes, and small enigmatic genomes across a large radiation of phyla.</title>
        <authorList>
            <person name="Brown C.T."/>
            <person name="Hug L.A."/>
            <person name="Thomas B.C."/>
            <person name="Sharon I."/>
            <person name="Castelle C.J."/>
            <person name="Singh A."/>
            <person name="Wilkins M.J."/>
            <person name="Williams K.H."/>
            <person name="Banfield J.F."/>
        </authorList>
    </citation>
    <scope>NUCLEOTIDE SEQUENCE [LARGE SCALE GENOMIC DNA]</scope>
</reference>
<accession>A0A0G1DIH1</accession>
<sequence>MKRPTPKRIAFFLLFALAWSCFGFNIGMIGHGFLAENAHASHDTSMYTPGCCGTAETPQPAQDVGGDEHHSIVATIVEQIGVFIMIFFALIVFSLFTLKTVSSVSERIALYARRWGEQGTYFSFLFPRLFSEGILHAKIW</sequence>
<organism evidence="2 3">
    <name type="scientific">Candidatus Magasanikbacteria bacterium GW2011_GWE2_42_7</name>
    <dbReference type="NCBI Taxonomy" id="1619052"/>
    <lineage>
        <taxon>Bacteria</taxon>
        <taxon>Candidatus Magasanikiibacteriota</taxon>
    </lineage>
</organism>
<evidence type="ECO:0000313" key="3">
    <source>
        <dbReference type="Proteomes" id="UP000033867"/>
    </source>
</evidence>
<comment type="caution">
    <text evidence="2">The sequence shown here is derived from an EMBL/GenBank/DDBJ whole genome shotgun (WGS) entry which is preliminary data.</text>
</comment>
<keyword evidence="1" id="KW-0472">Membrane</keyword>
<keyword evidence="1" id="KW-0812">Transmembrane</keyword>
<protein>
    <submittedName>
        <fullName evidence="2">Uncharacterized protein</fullName>
    </submittedName>
</protein>
<dbReference type="EMBL" id="LCEK01000049">
    <property type="protein sequence ID" value="KKS70601.1"/>
    <property type="molecule type" value="Genomic_DNA"/>
</dbReference>
<evidence type="ECO:0000313" key="2">
    <source>
        <dbReference type="EMBL" id="KKS70601.1"/>
    </source>
</evidence>
<gene>
    <name evidence="2" type="ORF">UV42_C0049G0003</name>
</gene>
<feature type="transmembrane region" description="Helical" evidence="1">
    <location>
        <begin position="80"/>
        <end position="98"/>
    </location>
</feature>
<name>A0A0G1DIH1_9BACT</name>
<keyword evidence="1" id="KW-1133">Transmembrane helix</keyword>
<dbReference type="Proteomes" id="UP000033867">
    <property type="component" value="Unassembled WGS sequence"/>
</dbReference>
<proteinExistence type="predicted"/>
<evidence type="ECO:0000256" key="1">
    <source>
        <dbReference type="SAM" id="Phobius"/>
    </source>
</evidence>
<dbReference type="AlphaFoldDB" id="A0A0G1DIH1"/>